<dbReference type="GO" id="GO:0015658">
    <property type="term" value="F:branched-chain amino acid transmembrane transporter activity"/>
    <property type="evidence" value="ECO:0007669"/>
    <property type="project" value="InterPro"/>
</dbReference>
<dbReference type="AlphaFoldDB" id="A0A1C2EE98"/>
<feature type="transmembrane region" description="Helical" evidence="6">
    <location>
        <begin position="316"/>
        <end position="349"/>
    </location>
</feature>
<dbReference type="CDD" id="cd06581">
    <property type="entry name" value="TM_PBP1_LivM_like"/>
    <property type="match status" value="1"/>
</dbReference>
<keyword evidence="5 6" id="KW-0472">Membrane</keyword>
<keyword evidence="3 6" id="KW-0812">Transmembrane</keyword>
<proteinExistence type="predicted"/>
<dbReference type="GO" id="GO:0005886">
    <property type="term" value="C:plasma membrane"/>
    <property type="evidence" value="ECO:0007669"/>
    <property type="project" value="UniProtKB-SubCell"/>
</dbReference>
<dbReference type="RefSeq" id="WP_024922116.1">
    <property type="nucleotide sequence ID" value="NZ_MDEO01000017.1"/>
</dbReference>
<dbReference type="Pfam" id="PF02653">
    <property type="entry name" value="BPD_transp_2"/>
    <property type="match status" value="1"/>
</dbReference>
<feature type="transmembrane region" description="Helical" evidence="6">
    <location>
        <begin position="151"/>
        <end position="171"/>
    </location>
</feature>
<evidence type="ECO:0000313" key="7">
    <source>
        <dbReference type="EMBL" id="OCX25342.1"/>
    </source>
</evidence>
<feature type="transmembrane region" description="Helical" evidence="6">
    <location>
        <begin position="178"/>
        <end position="196"/>
    </location>
</feature>
<keyword evidence="4 6" id="KW-1133">Transmembrane helix</keyword>
<evidence type="ECO:0000256" key="2">
    <source>
        <dbReference type="ARBA" id="ARBA00022475"/>
    </source>
</evidence>
<accession>A0A1C2EE98</accession>
<organism evidence="7 8">
    <name type="scientific">Mesorhizobium hungaricum</name>
    <dbReference type="NCBI Taxonomy" id="1566387"/>
    <lineage>
        <taxon>Bacteria</taxon>
        <taxon>Pseudomonadati</taxon>
        <taxon>Pseudomonadota</taxon>
        <taxon>Alphaproteobacteria</taxon>
        <taxon>Hyphomicrobiales</taxon>
        <taxon>Phyllobacteriaceae</taxon>
        <taxon>Mesorhizobium</taxon>
    </lineage>
</organism>
<feature type="transmembrane region" description="Helical" evidence="6">
    <location>
        <begin position="238"/>
        <end position="256"/>
    </location>
</feature>
<feature type="transmembrane region" description="Helical" evidence="6">
    <location>
        <begin position="40"/>
        <end position="56"/>
    </location>
</feature>
<dbReference type="PANTHER" id="PTHR30482:SF10">
    <property type="entry name" value="HIGH-AFFINITY BRANCHED-CHAIN AMINO ACID TRANSPORT PROTEIN BRAE"/>
    <property type="match status" value="1"/>
</dbReference>
<evidence type="ECO:0000313" key="8">
    <source>
        <dbReference type="Proteomes" id="UP000094412"/>
    </source>
</evidence>
<comment type="caution">
    <text evidence="7">The sequence shown here is derived from an EMBL/GenBank/DDBJ whole genome shotgun (WGS) entry which is preliminary data.</text>
</comment>
<evidence type="ECO:0000256" key="4">
    <source>
        <dbReference type="ARBA" id="ARBA00022989"/>
    </source>
</evidence>
<evidence type="ECO:0000256" key="3">
    <source>
        <dbReference type="ARBA" id="ARBA00022692"/>
    </source>
</evidence>
<keyword evidence="2" id="KW-1003">Cell membrane</keyword>
<dbReference type="STRING" id="1566387.QV13_00705"/>
<dbReference type="InterPro" id="IPR001851">
    <property type="entry name" value="ABC_transp_permease"/>
</dbReference>
<feature type="transmembrane region" description="Helical" evidence="6">
    <location>
        <begin position="15"/>
        <end position="34"/>
    </location>
</feature>
<evidence type="ECO:0000256" key="5">
    <source>
        <dbReference type="ARBA" id="ARBA00023136"/>
    </source>
</evidence>
<sequence>MSAGSSSPTIGQGKAATIAVAAQLCGAGFLYLILKAEGGWQVIGLLALLAAGFYLLEKRPQIADLVTASFSQAPVVAVGTAAVVVLLFPFVVGSNTYVLHLLIVAQLYAVLALALNFQLGSANIPNFATGASYGIGAYVSALLAINFGMSFWLTLPVAAVAATLFGFLIGIPSMRTRDTYLALVTIAFGVVVQQLLNNLSWTGGPNGLVGIPAPSLFGHSFADPLVVFGWKLPSQANFYYLSAALVVVAIVTARRLHSSRIGLAWNALRADEIAARAQGINVAWFKVLAFAVDAFLAAFAGTIYAFYVSYISPDNFTFLVSVTIMTMVIVGGMDNIFGVIVGAFLLTILPEKLRAFSDYRLLFFGIVIIGFLMIRPQGLFPQRMRSYGESK</sequence>
<dbReference type="OrthoDB" id="9814461at2"/>
<protein>
    <submittedName>
        <fullName evidence="7">Branched-chain amino acid ABC transporter</fullName>
    </submittedName>
</protein>
<feature type="transmembrane region" description="Helical" evidence="6">
    <location>
        <begin position="361"/>
        <end position="380"/>
    </location>
</feature>
<feature type="transmembrane region" description="Helical" evidence="6">
    <location>
        <begin position="97"/>
        <end position="115"/>
    </location>
</feature>
<comment type="subcellular location">
    <subcellularLocation>
        <location evidence="1">Cell membrane</location>
        <topology evidence="1">Multi-pass membrane protein</topology>
    </subcellularLocation>
</comment>
<name>A0A1C2EE98_9HYPH</name>
<dbReference type="EMBL" id="MDEO01000017">
    <property type="protein sequence ID" value="OCX25342.1"/>
    <property type="molecule type" value="Genomic_DNA"/>
</dbReference>
<feature type="transmembrane region" description="Helical" evidence="6">
    <location>
        <begin position="287"/>
        <end position="310"/>
    </location>
</feature>
<dbReference type="Proteomes" id="UP000094412">
    <property type="component" value="Unassembled WGS sequence"/>
</dbReference>
<evidence type="ECO:0000256" key="6">
    <source>
        <dbReference type="SAM" id="Phobius"/>
    </source>
</evidence>
<reference evidence="7 8" key="1">
    <citation type="submission" date="2016-08" db="EMBL/GenBank/DDBJ databases">
        <title>Whole genome sequence of Mesorhizobium sp. strain UASWS1009 isolated from industrial sewage.</title>
        <authorList>
            <person name="Crovadore J."/>
            <person name="Calmin G."/>
            <person name="Chablais R."/>
            <person name="Cochard B."/>
            <person name="Lefort F."/>
        </authorList>
    </citation>
    <scope>NUCLEOTIDE SEQUENCE [LARGE SCALE GENOMIC DNA]</scope>
    <source>
        <strain evidence="7 8">UASWS1009</strain>
    </source>
</reference>
<evidence type="ECO:0000256" key="1">
    <source>
        <dbReference type="ARBA" id="ARBA00004651"/>
    </source>
</evidence>
<dbReference type="PANTHER" id="PTHR30482">
    <property type="entry name" value="HIGH-AFFINITY BRANCHED-CHAIN AMINO ACID TRANSPORT SYSTEM PERMEASE"/>
    <property type="match status" value="1"/>
</dbReference>
<keyword evidence="8" id="KW-1185">Reference proteome</keyword>
<gene>
    <name evidence="7" type="ORF">QV13_00705</name>
</gene>
<dbReference type="InterPro" id="IPR043428">
    <property type="entry name" value="LivM-like"/>
</dbReference>
<feature type="transmembrane region" description="Helical" evidence="6">
    <location>
        <begin position="68"/>
        <end position="91"/>
    </location>
</feature>